<gene>
    <name evidence="1" type="ORF">V1525DRAFT_404369</name>
</gene>
<name>A0ACC3T057_LIPKO</name>
<evidence type="ECO:0000313" key="2">
    <source>
        <dbReference type="Proteomes" id="UP001433508"/>
    </source>
</evidence>
<sequence>MSANTYDERDQPELNLGHPAERSKPSFLNKLRSILLTKDGWLGEYDYAYLFTPRIPFLRRNRKPGPFFGLNDRMPIVLAVILGFQHSLAMLAGIVSPPLILAGTAGANLNTEGQQYLVSASLICCGILSAIQITRFHIYKTPYYLGTGLVSVVGTSFATIPVATGAFAQMYSSGFCPVDADGNKLPCPDGYGAIIGTTCVCALFEILLSFTPPKILQRVFPPMVTGPTVLLIGAQLVQTGFENWAGGTGPCMSRPTSGIFELCPTIYSPHALPWGSAQFIGLGFSVFVTILICEKWGSPVMQSCAVVIGLLVGCIIAAACGYFDRSTIDIAPAATFIWVHTFKLSVYGPIVLPLLAVYLILMMEAIGDITATCDVSRLEVEGKLYESRIQGGVLADGLNGLLAGLMTMTPMSTFAQNNGVISLTKCANRTVGYFCCAFLLIMGIFSKFAAALVAIPSAVLGGMTTFLFCSVAVSGMRIVSTVPFTRRNRFILTAALSVGFGAILVPNWFSFFFTYSGSNQALTGFLNAISLVMETGFALTGLVALFLNLFISEEHPESGEEAEAVEIDAVTSASPSSDDTITQKRVTVDEEIDEKTV</sequence>
<keyword evidence="2" id="KW-1185">Reference proteome</keyword>
<evidence type="ECO:0000313" key="1">
    <source>
        <dbReference type="EMBL" id="KAK9237297.1"/>
    </source>
</evidence>
<protein>
    <submittedName>
        <fullName evidence="1">Permease family-domain-containing protein</fullName>
    </submittedName>
</protein>
<comment type="caution">
    <text evidence="1">The sequence shown here is derived from an EMBL/GenBank/DDBJ whole genome shotgun (WGS) entry which is preliminary data.</text>
</comment>
<dbReference type="Proteomes" id="UP001433508">
    <property type="component" value="Unassembled WGS sequence"/>
</dbReference>
<organism evidence="1 2">
    <name type="scientific">Lipomyces kononenkoae</name>
    <name type="common">Yeast</name>
    <dbReference type="NCBI Taxonomy" id="34357"/>
    <lineage>
        <taxon>Eukaryota</taxon>
        <taxon>Fungi</taxon>
        <taxon>Dikarya</taxon>
        <taxon>Ascomycota</taxon>
        <taxon>Saccharomycotina</taxon>
        <taxon>Lipomycetes</taxon>
        <taxon>Lipomycetales</taxon>
        <taxon>Lipomycetaceae</taxon>
        <taxon>Lipomyces</taxon>
    </lineage>
</organism>
<accession>A0ACC3T057</accession>
<proteinExistence type="predicted"/>
<dbReference type="EMBL" id="MU971371">
    <property type="protein sequence ID" value="KAK9237297.1"/>
    <property type="molecule type" value="Genomic_DNA"/>
</dbReference>
<reference evidence="2" key="1">
    <citation type="journal article" date="2024" name="Front. Bioeng. Biotechnol.">
        <title>Genome-scale model development and genomic sequencing of the oleaginous clade Lipomyces.</title>
        <authorList>
            <person name="Czajka J.J."/>
            <person name="Han Y."/>
            <person name="Kim J."/>
            <person name="Mondo S.J."/>
            <person name="Hofstad B.A."/>
            <person name="Robles A."/>
            <person name="Haridas S."/>
            <person name="Riley R."/>
            <person name="LaButti K."/>
            <person name="Pangilinan J."/>
            <person name="Andreopoulos W."/>
            <person name="Lipzen A."/>
            <person name="Yan J."/>
            <person name="Wang M."/>
            <person name="Ng V."/>
            <person name="Grigoriev I.V."/>
            <person name="Spatafora J.W."/>
            <person name="Magnuson J.K."/>
            <person name="Baker S.E."/>
            <person name="Pomraning K.R."/>
        </authorList>
    </citation>
    <scope>NUCLEOTIDE SEQUENCE [LARGE SCALE GENOMIC DNA]</scope>
    <source>
        <strain evidence="2">CBS 7786</strain>
    </source>
</reference>